<keyword evidence="2" id="KW-0472">Membrane</keyword>
<protein>
    <recommendedName>
        <fullName evidence="3">Baseplate protein J-like barrel domain-containing protein</fullName>
    </recommendedName>
</protein>
<sequence>MLACMQGVGHMSDEQQIIYLGPEEELTDVRQRLEKVPARRLILVVPPQTKLRSHVGWRLLHARTRELGKDVLVVSSDRQVRVVVKAAGFKVAESLTSPPSSRARPGSRPARTLQHSSSSRSSTRGLAARTRAEQQRALSSGAEEREEKPLLPRAPAPGPRSLKGVEEPGSLSSSFERPRESREPLIEDLASPQRPAEAGGSVRRYSQPSTEHSYDFHIEPIDAAAEISPLLPSGQEEDEAEDTLLEDFRTAQHIRQAAQPGPAHAAPAGMDRQSYTTAPLEAGERQEEEEAADPFSRIEEISPSSLPEQRGAFAPIDEVEDDIPAISGRRGTLLEAEVEDLGDQGDIALPATHLSVERWSTPGGEEPAEEEEDFPSSVSGLGPRSYSRSSPSRVSGFDGETAIPDAEEEESELGLPDIEALPTRALPPRSVPEPPRVISGSLVRGPAGSAAPRTALPGTAPRGPGELVSGRPQSKTASTTGAGARVTAARSPRRPASTRSASARGPLLFVGLLVLLLALIAALAYYVPSAEVSFTLPARAFSQNLQFTASSTTRLDVAAHTLPAQVLLFSRNVQAQGRASGLARVGVVKAHGTVEFTNEGNHSLVIPTGTIVATPSGIQFKTTAEPLITPGTTYPVQVEAVNPGTSGNVPANSITVIPPESLQQIGASANELTVTNPQPTSGGGLGSVPQVTNTDVDTIKSQLDTRLQQEMRDWLKQQLHNGDMAGQPVVQEQVNATPAVGQVTPGGSFTATLTFQAAVLVVRAADIQEAARAALNAAIQKLQQGYELLSEKPVSITSLKGTSHNSGSSLTLTLTATGLVGPAISDEELQSQLSGKAKDQALNDLNSLLATRLGKQAVDIQTAISVNPSFYPWMPLLRDHIHIHRNIVTVS</sequence>
<evidence type="ECO:0000256" key="2">
    <source>
        <dbReference type="SAM" id="Phobius"/>
    </source>
</evidence>
<dbReference type="EMBL" id="BKZV01000001">
    <property type="protein sequence ID" value="GER82657.1"/>
    <property type="molecule type" value="Genomic_DNA"/>
</dbReference>
<feature type="compositionally biased region" description="Low complexity" evidence="1">
    <location>
        <begin position="97"/>
        <end position="129"/>
    </location>
</feature>
<dbReference type="Pfam" id="PF04865">
    <property type="entry name" value="Baseplate_J"/>
    <property type="match status" value="1"/>
</dbReference>
<reference evidence="4 5" key="1">
    <citation type="journal article" date="2019" name="Int. J. Syst. Evol. Microbiol.">
        <title>Thermogemmatispora aurantia sp. nov. and Thermogemmatispora argillosa sp. nov., within the class Ktedonobacteria, and emended description of the genus Thermogemmatispora.</title>
        <authorList>
            <person name="Zheng Y."/>
            <person name="Wang C.M."/>
            <person name="Sakai Y."/>
            <person name="Abe K."/>
            <person name="Yokota A."/>
            <person name="Yabe S."/>
        </authorList>
    </citation>
    <scope>NUCLEOTIDE SEQUENCE [LARGE SCALE GENOMIC DNA]</scope>
    <source>
        <strain evidence="4 5">A1-2</strain>
    </source>
</reference>
<evidence type="ECO:0000256" key="1">
    <source>
        <dbReference type="SAM" id="MobiDB-lite"/>
    </source>
</evidence>
<feature type="compositionally biased region" description="Low complexity" evidence="1">
    <location>
        <begin position="256"/>
        <end position="269"/>
    </location>
</feature>
<dbReference type="AlphaFoldDB" id="A0A5J4K7M8"/>
<keyword evidence="2" id="KW-1133">Transmembrane helix</keyword>
<accession>A0A5J4K7M8</accession>
<feature type="compositionally biased region" description="Low complexity" evidence="1">
    <location>
        <begin position="476"/>
        <end position="500"/>
    </location>
</feature>
<keyword evidence="2" id="KW-0812">Transmembrane</keyword>
<feature type="region of interest" description="Disordered" evidence="1">
    <location>
        <begin position="255"/>
        <end position="309"/>
    </location>
</feature>
<evidence type="ECO:0000313" key="4">
    <source>
        <dbReference type="EMBL" id="GER82657.1"/>
    </source>
</evidence>
<dbReference type="InterPro" id="IPR006949">
    <property type="entry name" value="Barrel_Baseplate_J-like"/>
</dbReference>
<feature type="transmembrane region" description="Helical" evidence="2">
    <location>
        <begin position="507"/>
        <end position="527"/>
    </location>
</feature>
<proteinExistence type="predicted"/>
<dbReference type="Proteomes" id="UP000334820">
    <property type="component" value="Unassembled WGS sequence"/>
</dbReference>
<gene>
    <name evidence="4" type="ORF">KTAU_12940</name>
</gene>
<keyword evidence="5" id="KW-1185">Reference proteome</keyword>
<feature type="compositionally biased region" description="Low complexity" evidence="1">
    <location>
        <begin position="379"/>
        <end position="396"/>
    </location>
</feature>
<evidence type="ECO:0000313" key="5">
    <source>
        <dbReference type="Proteomes" id="UP000334820"/>
    </source>
</evidence>
<feature type="compositionally biased region" description="Basic and acidic residues" evidence="1">
    <location>
        <begin position="176"/>
        <end position="185"/>
    </location>
</feature>
<evidence type="ECO:0000259" key="3">
    <source>
        <dbReference type="Pfam" id="PF04865"/>
    </source>
</evidence>
<feature type="region of interest" description="Disordered" evidence="1">
    <location>
        <begin position="344"/>
        <end position="500"/>
    </location>
</feature>
<comment type="caution">
    <text evidence="4">The sequence shown here is derived from an EMBL/GenBank/DDBJ whole genome shotgun (WGS) entry which is preliminary data.</text>
</comment>
<organism evidence="4 5">
    <name type="scientific">Thermogemmatispora aurantia</name>
    <dbReference type="NCBI Taxonomy" id="2045279"/>
    <lineage>
        <taxon>Bacteria</taxon>
        <taxon>Bacillati</taxon>
        <taxon>Chloroflexota</taxon>
        <taxon>Ktedonobacteria</taxon>
        <taxon>Thermogemmatisporales</taxon>
        <taxon>Thermogemmatisporaceae</taxon>
        <taxon>Thermogemmatispora</taxon>
    </lineage>
</organism>
<name>A0A5J4K7M8_9CHLR</name>
<feature type="region of interest" description="Disordered" evidence="1">
    <location>
        <begin position="94"/>
        <end position="213"/>
    </location>
</feature>
<feature type="domain" description="Baseplate protein J-like barrel" evidence="3">
    <location>
        <begin position="593"/>
        <end position="683"/>
    </location>
</feature>